<name>A0AAD3E0Q1_9CHLO</name>
<evidence type="ECO:0000313" key="2">
    <source>
        <dbReference type="Proteomes" id="UP001054857"/>
    </source>
</evidence>
<feature type="non-terminal residue" evidence="1">
    <location>
        <position position="1"/>
    </location>
</feature>
<dbReference type="EMBL" id="BMAR01000049">
    <property type="protein sequence ID" value="GFR51343.1"/>
    <property type="molecule type" value="Genomic_DNA"/>
</dbReference>
<proteinExistence type="predicted"/>
<keyword evidence="2" id="KW-1185">Reference proteome</keyword>
<protein>
    <submittedName>
        <fullName evidence="1">Uncharacterized protein</fullName>
    </submittedName>
</protein>
<accession>A0AAD3E0Q1</accession>
<gene>
    <name evidence="1" type="ORF">Agub_g13766</name>
</gene>
<sequence>VGFCASVSLIGVNTLPRHFEGTRQPPSFCNLIISQINPLTSTIMTDKADIALDVTTLCNVDPAVLSGLRVGQRLFLSTQGEQTVPSFCTEAGVQLAPLSDPNMAVRFPNPKVIIRAIKRDAGSGAIQSLQVRLYRADDAGPSAPGPSTAAAASSAGTVAAPIADDAGDGALADEECEYKLRKAQYQALAEDAELQKTLADSRLQEALRHIDSAPDREKALKVQLENPGFQGFVSQILSCLDPDRVPATAATVAAVAMATK</sequence>
<dbReference type="AlphaFoldDB" id="A0AAD3E0Q1"/>
<organism evidence="1 2">
    <name type="scientific">Astrephomene gubernaculifera</name>
    <dbReference type="NCBI Taxonomy" id="47775"/>
    <lineage>
        <taxon>Eukaryota</taxon>
        <taxon>Viridiplantae</taxon>
        <taxon>Chlorophyta</taxon>
        <taxon>core chlorophytes</taxon>
        <taxon>Chlorophyceae</taxon>
        <taxon>CS clade</taxon>
        <taxon>Chlamydomonadales</taxon>
        <taxon>Astrephomenaceae</taxon>
        <taxon>Astrephomene</taxon>
    </lineage>
</organism>
<evidence type="ECO:0000313" key="1">
    <source>
        <dbReference type="EMBL" id="GFR51343.1"/>
    </source>
</evidence>
<comment type="caution">
    <text evidence="1">The sequence shown here is derived from an EMBL/GenBank/DDBJ whole genome shotgun (WGS) entry which is preliminary data.</text>
</comment>
<reference evidence="1 2" key="1">
    <citation type="journal article" date="2021" name="Sci. Rep.">
        <title>Genome sequencing of the multicellular alga Astrephomene provides insights into convergent evolution of germ-soma differentiation.</title>
        <authorList>
            <person name="Yamashita S."/>
            <person name="Yamamoto K."/>
            <person name="Matsuzaki R."/>
            <person name="Suzuki S."/>
            <person name="Yamaguchi H."/>
            <person name="Hirooka S."/>
            <person name="Minakuchi Y."/>
            <person name="Miyagishima S."/>
            <person name="Kawachi M."/>
            <person name="Toyoda A."/>
            <person name="Nozaki H."/>
        </authorList>
    </citation>
    <scope>NUCLEOTIDE SEQUENCE [LARGE SCALE GENOMIC DNA]</scope>
    <source>
        <strain evidence="1 2">NIES-4017</strain>
    </source>
</reference>
<dbReference type="Proteomes" id="UP001054857">
    <property type="component" value="Unassembled WGS sequence"/>
</dbReference>